<keyword evidence="2" id="KW-1185">Reference proteome</keyword>
<dbReference type="InterPro" id="IPR010982">
    <property type="entry name" value="Lambda_DNA-bd_dom_sf"/>
</dbReference>
<dbReference type="SUPFAM" id="SSF48452">
    <property type="entry name" value="TPR-like"/>
    <property type="match status" value="1"/>
</dbReference>
<evidence type="ECO:0000313" key="2">
    <source>
        <dbReference type="Proteomes" id="UP000534286"/>
    </source>
</evidence>
<dbReference type="InterPro" id="IPR011990">
    <property type="entry name" value="TPR-like_helical_dom_sf"/>
</dbReference>
<reference evidence="1 2" key="1">
    <citation type="submission" date="2020-08" db="EMBL/GenBank/DDBJ databases">
        <title>Sequencing the genomes of 1000 actinobacteria strains.</title>
        <authorList>
            <person name="Klenk H.-P."/>
        </authorList>
    </citation>
    <scope>NUCLEOTIDE SEQUENCE [LARGE SCALE GENOMIC DNA]</scope>
    <source>
        <strain evidence="1 2">DSM 43023</strain>
    </source>
</reference>
<gene>
    <name evidence="1" type="ORF">FHR32_004374</name>
</gene>
<dbReference type="GO" id="GO:0003677">
    <property type="term" value="F:DNA binding"/>
    <property type="evidence" value="ECO:0007669"/>
    <property type="project" value="InterPro"/>
</dbReference>
<evidence type="ECO:0000313" key="1">
    <source>
        <dbReference type="EMBL" id="MBB4940069.1"/>
    </source>
</evidence>
<name>A0A7W7RXJ8_9ACTN</name>
<dbReference type="Gene3D" id="1.10.260.40">
    <property type="entry name" value="lambda repressor-like DNA-binding domains"/>
    <property type="match status" value="1"/>
</dbReference>
<dbReference type="EMBL" id="JACHJU010000001">
    <property type="protein sequence ID" value="MBB4940069.1"/>
    <property type="molecule type" value="Genomic_DNA"/>
</dbReference>
<accession>A0A7W7RXJ8</accession>
<dbReference type="Proteomes" id="UP000534286">
    <property type="component" value="Unassembled WGS sequence"/>
</dbReference>
<proteinExistence type="predicted"/>
<dbReference type="RefSeq" id="WP_184755928.1">
    <property type="nucleotide sequence ID" value="NZ_BAABEK010000041.1"/>
</dbReference>
<protein>
    <submittedName>
        <fullName evidence="1">Transcriptional regulator with XRE-family HTH domain</fullName>
    </submittedName>
</protein>
<dbReference type="AlphaFoldDB" id="A0A7W7RXJ8"/>
<sequence length="381" mass="42517">MTTQRDRSLTGENGGDERIPHIHIREVPVDEIPAWAVRLRAERRNRCWSQKEMAKRLADAADGHVRAHMPTRESLTRMLRDWEAGRYRPRDPYPQLYARAFDIAEAKLFDEAPDISSLPRWELDLPPISGVAARYVTPELVGYFKDQLLIHYRADALLGPRHLVGPVSAQFASIIELASSAEPELRRELFRLAAAYAAFVGWLYQDAGSTERAFSWLSTNLEMAHRAHDVHMVSHALTNRAMLSADLGDATAVIDLTEAALVDFLVGNACRTPNYLLIQRATCYTRLGLTQQSSALWEEIIPAMPATSRRDIGVFRARQAVALAVTEPEQAADVAAEALQIAQETGSARLIRELAGLRSRMTLWADSSVGRDLAEKLADLT</sequence>
<dbReference type="InterPro" id="IPR001387">
    <property type="entry name" value="Cro/C1-type_HTH"/>
</dbReference>
<organism evidence="1 2">
    <name type="scientific">Streptosporangium album</name>
    <dbReference type="NCBI Taxonomy" id="47479"/>
    <lineage>
        <taxon>Bacteria</taxon>
        <taxon>Bacillati</taxon>
        <taxon>Actinomycetota</taxon>
        <taxon>Actinomycetes</taxon>
        <taxon>Streptosporangiales</taxon>
        <taxon>Streptosporangiaceae</taxon>
        <taxon>Streptosporangium</taxon>
    </lineage>
</organism>
<comment type="caution">
    <text evidence="1">The sequence shown here is derived from an EMBL/GenBank/DDBJ whole genome shotgun (WGS) entry which is preliminary data.</text>
</comment>
<dbReference type="CDD" id="cd00093">
    <property type="entry name" value="HTH_XRE"/>
    <property type="match status" value="1"/>
</dbReference>